<evidence type="ECO:0000313" key="2">
    <source>
        <dbReference type="Proteomes" id="UP000250429"/>
    </source>
</evidence>
<evidence type="ECO:0000313" key="1">
    <source>
        <dbReference type="EMBL" id="RAW63531.1"/>
    </source>
</evidence>
<gene>
    <name evidence="1" type="ORF">C4N23_00505</name>
</gene>
<dbReference type="EMBL" id="PRLC01000001">
    <property type="protein sequence ID" value="RAW63531.1"/>
    <property type="molecule type" value="Genomic_DNA"/>
</dbReference>
<dbReference type="AlphaFoldDB" id="A0A329UQG2"/>
<dbReference type="RefSeq" id="WP_112143295.1">
    <property type="nucleotide sequence ID" value="NZ_PRLC01000001.1"/>
</dbReference>
<dbReference type="InterPro" id="IPR045933">
    <property type="entry name" value="DUF6353"/>
</dbReference>
<accession>A0A329UQG2</accession>
<dbReference type="Proteomes" id="UP000250429">
    <property type="component" value="Unassembled WGS sequence"/>
</dbReference>
<reference evidence="1 2" key="1">
    <citation type="submission" date="2018-02" db="EMBL/GenBank/DDBJ databases">
        <title>Complete genome sequencing of Faecalibacterium prausnitzii strains isolated from the human gut.</title>
        <authorList>
            <person name="Fitzgerald B.C."/>
            <person name="Shkoporov A.N."/>
            <person name="Ross P.R."/>
            <person name="Hill C."/>
        </authorList>
    </citation>
    <scope>NUCLEOTIDE SEQUENCE [LARGE SCALE GENOMIC DNA]</scope>
    <source>
        <strain evidence="1 2">APC922/41-1</strain>
    </source>
</reference>
<sequence length="287" mass="32255">MKLTKACARFLRKHGGTILAVAASVGVVATAIETGRATTKAKHLLEVDEALRKYNEDEQGIVEEPPTKKQIVLVCWKAYVPAVILGGGTIACILGSNALNKKQLASLTAAYMALGRTCQTYRAQVRRTIGDQQEDEIFETAKSIEMAEKDQTVKNAATEKLLCYDPIGKRYFHATEAELLTAFYEANRDFNVNGYIALNDVYGYLNLDFIPELNGRGWSIDYMNEMWDNCWIDFSYAKQQTDDGLEVYYVTAFEEPIEDYLNFDPYEGLAESVTKSTIEKLKNDLPF</sequence>
<organism evidence="1 2">
    <name type="scientific">Faecalibacterium hattorii</name>
    <dbReference type="NCBI Taxonomy" id="2935520"/>
    <lineage>
        <taxon>Bacteria</taxon>
        <taxon>Bacillati</taxon>
        <taxon>Bacillota</taxon>
        <taxon>Clostridia</taxon>
        <taxon>Eubacteriales</taxon>
        <taxon>Oscillospiraceae</taxon>
        <taxon>Faecalibacterium</taxon>
    </lineage>
</organism>
<comment type="caution">
    <text evidence="1">The sequence shown here is derived from an EMBL/GenBank/DDBJ whole genome shotgun (WGS) entry which is preliminary data.</text>
</comment>
<keyword evidence="2" id="KW-1185">Reference proteome</keyword>
<name>A0A329UQG2_9FIRM</name>
<dbReference type="Pfam" id="PF19880">
    <property type="entry name" value="DUF6353"/>
    <property type="match status" value="1"/>
</dbReference>
<proteinExistence type="predicted"/>
<protein>
    <submittedName>
        <fullName evidence="1">Uncharacterized protein</fullName>
    </submittedName>
</protein>